<accession>A0A0D8XE16</accession>
<dbReference type="EMBL" id="KN716614">
    <property type="protein sequence ID" value="KJH42880.1"/>
    <property type="molecule type" value="Genomic_DNA"/>
</dbReference>
<gene>
    <name evidence="1" type="ORF">DICVIV_11117</name>
</gene>
<organism evidence="1 2">
    <name type="scientific">Dictyocaulus viviparus</name>
    <name type="common">Bovine lungworm</name>
    <dbReference type="NCBI Taxonomy" id="29172"/>
    <lineage>
        <taxon>Eukaryota</taxon>
        <taxon>Metazoa</taxon>
        <taxon>Ecdysozoa</taxon>
        <taxon>Nematoda</taxon>
        <taxon>Chromadorea</taxon>
        <taxon>Rhabditida</taxon>
        <taxon>Rhabditina</taxon>
        <taxon>Rhabditomorpha</taxon>
        <taxon>Strongyloidea</taxon>
        <taxon>Metastrongylidae</taxon>
        <taxon>Dictyocaulus</taxon>
    </lineage>
</organism>
<dbReference type="AlphaFoldDB" id="A0A0D8XE16"/>
<keyword evidence="2" id="KW-1185">Reference proteome</keyword>
<protein>
    <submittedName>
        <fullName evidence="1">Uncharacterized protein</fullName>
    </submittedName>
</protein>
<evidence type="ECO:0000313" key="1">
    <source>
        <dbReference type="EMBL" id="KJH42880.1"/>
    </source>
</evidence>
<name>A0A0D8XE16_DICVI</name>
<reference evidence="2" key="2">
    <citation type="journal article" date="2016" name="Sci. Rep.">
        <title>Dictyocaulus viviparus genome, variome and transcriptome elucidate lungworm biology and support future intervention.</title>
        <authorList>
            <person name="McNulty S.N."/>
            <person name="Strube C."/>
            <person name="Rosa B.A."/>
            <person name="Martin J.C."/>
            <person name="Tyagi R."/>
            <person name="Choi Y.J."/>
            <person name="Wang Q."/>
            <person name="Hallsworth Pepin K."/>
            <person name="Zhang X."/>
            <person name="Ozersky P."/>
            <person name="Wilson R.K."/>
            <person name="Sternberg P.W."/>
            <person name="Gasser R.B."/>
            <person name="Mitreva M."/>
        </authorList>
    </citation>
    <scope>NUCLEOTIDE SEQUENCE [LARGE SCALE GENOMIC DNA]</scope>
    <source>
        <strain evidence="2">HannoverDv2000</strain>
    </source>
</reference>
<proteinExistence type="predicted"/>
<evidence type="ECO:0000313" key="2">
    <source>
        <dbReference type="Proteomes" id="UP000053766"/>
    </source>
</evidence>
<sequence length="85" mass="9564">MAHCRAIISCEKQFMSISSSNGLFLTLSTTILIKYEKHLHLIVWPLLTNGNYGKELRSVNVDGVLRTTYLLNPFHVGLICVSPFV</sequence>
<reference evidence="1 2" key="1">
    <citation type="submission" date="2013-11" db="EMBL/GenBank/DDBJ databases">
        <title>Draft genome of the bovine lungworm Dictyocaulus viviparus.</title>
        <authorList>
            <person name="Mitreva M."/>
        </authorList>
    </citation>
    <scope>NUCLEOTIDE SEQUENCE [LARGE SCALE GENOMIC DNA]</scope>
    <source>
        <strain evidence="1 2">HannoverDv2000</strain>
    </source>
</reference>
<dbReference type="Proteomes" id="UP000053766">
    <property type="component" value="Unassembled WGS sequence"/>
</dbReference>